<dbReference type="InterPro" id="IPR000683">
    <property type="entry name" value="Gfo/Idh/MocA-like_OxRdtase_N"/>
</dbReference>
<dbReference type="NCBIfam" id="NF008607">
    <property type="entry name" value="PRK11579.1"/>
    <property type="match status" value="1"/>
</dbReference>
<feature type="domain" description="Gfo/Idh/MocA-like oxidoreductase C-terminal" evidence="4">
    <location>
        <begin position="134"/>
        <end position="347"/>
    </location>
</feature>
<evidence type="ECO:0000259" key="4">
    <source>
        <dbReference type="Pfam" id="PF02894"/>
    </source>
</evidence>
<dbReference type="RefSeq" id="WP_353981466.1">
    <property type="nucleotide sequence ID" value="NZ_CP159578.1"/>
</dbReference>
<proteinExistence type="inferred from homology"/>
<feature type="domain" description="Gfo/Idh/MocA-like oxidoreductase N-terminal" evidence="3">
    <location>
        <begin position="5"/>
        <end position="122"/>
    </location>
</feature>
<dbReference type="InterPro" id="IPR051317">
    <property type="entry name" value="Gfo/Idh/MocA_oxidoreduct"/>
</dbReference>
<gene>
    <name evidence="5" type="ORF">ABV408_05565</name>
</gene>
<name>A0AB74UIG7_9GAMM</name>
<dbReference type="Pfam" id="PF01408">
    <property type="entry name" value="GFO_IDH_MocA"/>
    <property type="match status" value="1"/>
</dbReference>
<evidence type="ECO:0000256" key="1">
    <source>
        <dbReference type="ARBA" id="ARBA00010928"/>
    </source>
</evidence>
<evidence type="ECO:0000259" key="3">
    <source>
        <dbReference type="Pfam" id="PF01408"/>
    </source>
</evidence>
<dbReference type="Pfam" id="PF02894">
    <property type="entry name" value="GFO_IDH_MocA_C"/>
    <property type="match status" value="1"/>
</dbReference>
<dbReference type="Gene3D" id="3.40.50.720">
    <property type="entry name" value="NAD(P)-binding Rossmann-like Domain"/>
    <property type="match status" value="1"/>
</dbReference>
<dbReference type="SUPFAM" id="SSF51735">
    <property type="entry name" value="NAD(P)-binding Rossmann-fold domains"/>
    <property type="match status" value="1"/>
</dbReference>
<evidence type="ECO:0000256" key="2">
    <source>
        <dbReference type="ARBA" id="ARBA00023002"/>
    </source>
</evidence>
<dbReference type="AlphaFoldDB" id="A0AB74UIG7"/>
<protein>
    <submittedName>
        <fullName evidence="5">Oxidoreductase</fullName>
    </submittedName>
</protein>
<dbReference type="PANTHER" id="PTHR43708:SF5">
    <property type="entry name" value="CONSERVED EXPRESSED OXIDOREDUCTASE (EUROFUNG)-RELATED"/>
    <property type="match status" value="1"/>
</dbReference>
<dbReference type="InterPro" id="IPR036291">
    <property type="entry name" value="NAD(P)-bd_dom_sf"/>
</dbReference>
<reference evidence="5" key="1">
    <citation type="submission" date="2024-06" db="EMBL/GenBank/DDBJ databases">
        <title>Complete genome of Salinicola endophyticus HNIBRBA4755.</title>
        <authorList>
            <person name="Shin S.Y."/>
            <person name="Kang H."/>
            <person name="Song J."/>
        </authorList>
    </citation>
    <scope>NUCLEOTIDE SEQUENCE</scope>
    <source>
        <strain evidence="5">HNIBRBA4755</strain>
    </source>
</reference>
<sequence length="351" mass="38553">MKGTIRVGLVGYGMASKRFHAPLIAAQEGLSLVAIASRDSAKVRADWPDVPVEASPEALYARDDIDLVVIPTPNATHYPLVSQALAAGKHVVVDKPFTVNVAEAEKLCLQAIEAKRLLSVFHNRRWDGDFLTVRNLIDSQALGRVVHFESHFDRYRPEIPTRWREAPGPGAGLWFDLGSHLLDQALVLFGRPQSIWLDLAEQRDGAQVDDYFHAVLRYDQRRVVLHAGTLVAAAGARFTVHGSRASYIKHGLDPQEDMLKRGDRLPTPHWGEDWRHGMLTIGQVREGGQPELHEVPTLPGDYLAYYTGVRDAILGRAPLPVTAEAALEVMRLLEAGVESARSGQAVAIGGA</sequence>
<dbReference type="PANTHER" id="PTHR43708">
    <property type="entry name" value="CONSERVED EXPRESSED OXIDOREDUCTASE (EUROFUNG)"/>
    <property type="match status" value="1"/>
</dbReference>
<keyword evidence="2" id="KW-0560">Oxidoreductase</keyword>
<comment type="similarity">
    <text evidence="1">Belongs to the Gfo/Idh/MocA family.</text>
</comment>
<dbReference type="GO" id="GO:0000166">
    <property type="term" value="F:nucleotide binding"/>
    <property type="evidence" value="ECO:0007669"/>
    <property type="project" value="InterPro"/>
</dbReference>
<organism evidence="5">
    <name type="scientific">Salinicola endophyticus</name>
    <dbReference type="NCBI Taxonomy" id="1949083"/>
    <lineage>
        <taxon>Bacteria</taxon>
        <taxon>Pseudomonadati</taxon>
        <taxon>Pseudomonadota</taxon>
        <taxon>Gammaproteobacteria</taxon>
        <taxon>Oceanospirillales</taxon>
        <taxon>Halomonadaceae</taxon>
        <taxon>Salinicola</taxon>
    </lineage>
</organism>
<dbReference type="Gene3D" id="3.30.360.10">
    <property type="entry name" value="Dihydrodipicolinate Reductase, domain 2"/>
    <property type="match status" value="1"/>
</dbReference>
<dbReference type="EMBL" id="CP159578">
    <property type="protein sequence ID" value="XCJ80646.1"/>
    <property type="molecule type" value="Genomic_DNA"/>
</dbReference>
<accession>A0AB74UIG7</accession>
<dbReference type="InterPro" id="IPR004104">
    <property type="entry name" value="Gfo/Idh/MocA-like_OxRdtase_C"/>
</dbReference>
<dbReference type="GO" id="GO:0016491">
    <property type="term" value="F:oxidoreductase activity"/>
    <property type="evidence" value="ECO:0007669"/>
    <property type="project" value="UniProtKB-KW"/>
</dbReference>
<evidence type="ECO:0000313" key="5">
    <source>
        <dbReference type="EMBL" id="XCJ80646.1"/>
    </source>
</evidence>